<dbReference type="EMBL" id="JAFCNB010000002">
    <property type="protein sequence ID" value="MBP2703230.1"/>
    <property type="molecule type" value="Genomic_DNA"/>
</dbReference>
<proteinExistence type="predicted"/>
<dbReference type="InterPro" id="IPR023213">
    <property type="entry name" value="CAT-like_dom_sf"/>
</dbReference>
<dbReference type="InterPro" id="IPR045851">
    <property type="entry name" value="AMP-bd_C_sf"/>
</dbReference>
<dbReference type="InterPro" id="IPR000873">
    <property type="entry name" value="AMP-dep_synth/lig_dom"/>
</dbReference>
<dbReference type="Gene3D" id="3.30.559.10">
    <property type="entry name" value="Chloramphenicol acetyltransferase-like domain"/>
    <property type="match status" value="1"/>
</dbReference>
<dbReference type="Gene3D" id="2.30.38.10">
    <property type="entry name" value="Luciferase, Domain 3"/>
    <property type="match status" value="1"/>
</dbReference>
<evidence type="ECO:0000313" key="5">
    <source>
        <dbReference type="EMBL" id="MBP2703230.1"/>
    </source>
</evidence>
<keyword evidence="3" id="KW-0597">Phosphoprotein</keyword>
<keyword evidence="2" id="KW-0596">Phosphopantetheine</keyword>
<dbReference type="CDD" id="cd05930">
    <property type="entry name" value="A_NRPS"/>
    <property type="match status" value="1"/>
</dbReference>
<dbReference type="GO" id="GO:0005737">
    <property type="term" value="C:cytoplasm"/>
    <property type="evidence" value="ECO:0007669"/>
    <property type="project" value="TreeGrafter"/>
</dbReference>
<dbReference type="Gene3D" id="3.40.50.980">
    <property type="match status" value="2"/>
</dbReference>
<dbReference type="InterPro" id="IPR006162">
    <property type="entry name" value="Ppantetheine_attach_site"/>
</dbReference>
<dbReference type="Proteomes" id="UP000674234">
    <property type="component" value="Unassembled WGS sequence"/>
</dbReference>
<dbReference type="Pfam" id="PF13193">
    <property type="entry name" value="AMP-binding_C"/>
    <property type="match status" value="1"/>
</dbReference>
<dbReference type="Pfam" id="PF00501">
    <property type="entry name" value="AMP-binding"/>
    <property type="match status" value="1"/>
</dbReference>
<evidence type="ECO:0000256" key="1">
    <source>
        <dbReference type="ARBA" id="ARBA00001957"/>
    </source>
</evidence>
<reference evidence="5" key="1">
    <citation type="submission" date="2021-02" db="EMBL/GenBank/DDBJ databases">
        <title>Draft genome sequence of Microbispora sp. RL4-1S isolated from rice leaves in Thailand.</title>
        <authorList>
            <person name="Muangham S."/>
            <person name="Duangmal K."/>
        </authorList>
    </citation>
    <scope>NUCLEOTIDE SEQUENCE</scope>
    <source>
        <strain evidence="5">RL4-1S</strain>
    </source>
</reference>
<comment type="cofactor">
    <cofactor evidence="1">
        <name>pantetheine 4'-phosphate</name>
        <dbReference type="ChEBI" id="CHEBI:47942"/>
    </cofactor>
</comment>
<dbReference type="GO" id="GO:0044550">
    <property type="term" value="P:secondary metabolite biosynthetic process"/>
    <property type="evidence" value="ECO:0007669"/>
    <property type="project" value="TreeGrafter"/>
</dbReference>
<dbReference type="PANTHER" id="PTHR45527">
    <property type="entry name" value="NONRIBOSOMAL PEPTIDE SYNTHETASE"/>
    <property type="match status" value="1"/>
</dbReference>
<evidence type="ECO:0000256" key="2">
    <source>
        <dbReference type="ARBA" id="ARBA00022450"/>
    </source>
</evidence>
<dbReference type="GO" id="GO:0072330">
    <property type="term" value="P:monocarboxylic acid biosynthetic process"/>
    <property type="evidence" value="ECO:0007669"/>
    <property type="project" value="UniProtKB-ARBA"/>
</dbReference>
<dbReference type="SUPFAM" id="SSF47336">
    <property type="entry name" value="ACP-like"/>
    <property type="match status" value="1"/>
</dbReference>
<accession>A0A940WKM6</accession>
<comment type="caution">
    <text evidence="5">The sequence shown here is derived from an EMBL/GenBank/DDBJ whole genome shotgun (WGS) entry which is preliminary data.</text>
</comment>
<dbReference type="Gene3D" id="1.10.1200.10">
    <property type="entry name" value="ACP-like"/>
    <property type="match status" value="1"/>
</dbReference>
<feature type="domain" description="Carrier" evidence="4">
    <location>
        <begin position="516"/>
        <end position="595"/>
    </location>
</feature>
<sequence length="965" mass="103479">MNDTWAGGHFHELVADMARRRPDATAVVRRGESITYGALDEAANRLAQHLIRLGGGPGRRIGVCLERSIESVLAQLAVFKTGGAAVLLDPEYPRQRLRFMLTDAGAAAVVTRDDLRDHVEGCCPIVEVGDPAWRSAPAEDPGVPVADETVCHIAYTSGSTGTPKAVLLRHGPMRNTVNVLREQCGIDEETRGSWLCSPGFGLVEVDPFPILAAGGTVLIPEPDVAQSAAQLRDWLVEERITQSLVLTAMAERIWNLDWPDGTALRVMRIAGERVRTWPRDGLPYRVLNVYGSAEANVVATCDLTEMAAGVPAERRGEVLPPVGRPVANVRMYVLDEKMAEVPPGVTGELYISGASLSQGYLNRPDVNGAKFLPNPLPGDPYPVLYRSGDFAQMWADGTVEIIGRTDDQVKIRGYLVHLGEVESVLAAQPGVMQCAVLAREDIPGERRLVGYVEPTPGGTVAVFALRRAMSERLPAHMVPAAFVVGDLPTTVNGKIDRAKLPPPSRERPDLGVPFVAPRTELEQVLAVIWADVLDLDEIGVDDSFFELGGDSLRATRLLAGMRAELDAGLDTGIGMADLLKAPTVAGIAALCGERASAPEAVPPALTPDPASRFEPFPPTDGQRAQFAAPGGHDHLEWHRDWLDVDAFREAWAALRTRHDALRTVRHDDDSLVVLPPEGVAGDVVVRDLRDLRPEEAERSAAALRERWTATPVPTPGAPLHELTVVLLPGDAVRVLLSVHRAVADARSVHHVLLPELSELYEDPDAAPAALPRLEVTFRDCAGHVQPGRTVQGTAIPEAGDSGAREHRTHTGEAWQWTALATRAEQTGATPAATVLAAVAETVAAHEGFSLFANELGRPPVHPGVSGVVGDFSRRTRVLSEGDVPVVVTNLLAHRPVASGGAFAVEDRGVFGAPGAAVHLLVRETDGRLRLDWDLPDDPAARRLAADCEAAVARLSVSAQLVETGR</sequence>
<dbReference type="InterPro" id="IPR025110">
    <property type="entry name" value="AMP-bd_C"/>
</dbReference>
<dbReference type="PROSITE" id="PS00012">
    <property type="entry name" value="PHOSPHOPANTETHEINE"/>
    <property type="match status" value="1"/>
</dbReference>
<dbReference type="SUPFAM" id="SSF52777">
    <property type="entry name" value="CoA-dependent acyltransferases"/>
    <property type="match status" value="2"/>
</dbReference>
<dbReference type="InterPro" id="IPR009081">
    <property type="entry name" value="PP-bd_ACP"/>
</dbReference>
<evidence type="ECO:0000259" key="4">
    <source>
        <dbReference type="PROSITE" id="PS50075"/>
    </source>
</evidence>
<dbReference type="PROSITE" id="PS00455">
    <property type="entry name" value="AMP_BINDING"/>
    <property type="match status" value="1"/>
</dbReference>
<dbReference type="Gene3D" id="3.30.300.30">
    <property type="match status" value="1"/>
</dbReference>
<dbReference type="PROSITE" id="PS50075">
    <property type="entry name" value="CARRIER"/>
    <property type="match status" value="1"/>
</dbReference>
<gene>
    <name evidence="5" type="ORF">JOL79_05375</name>
</gene>
<dbReference type="FunFam" id="1.10.1200.10:FF:000016">
    <property type="entry name" value="Non-ribosomal peptide synthase"/>
    <property type="match status" value="1"/>
</dbReference>
<evidence type="ECO:0000256" key="3">
    <source>
        <dbReference type="ARBA" id="ARBA00022553"/>
    </source>
</evidence>
<dbReference type="PANTHER" id="PTHR45527:SF1">
    <property type="entry name" value="FATTY ACID SYNTHASE"/>
    <property type="match status" value="1"/>
</dbReference>
<dbReference type="InterPro" id="IPR020845">
    <property type="entry name" value="AMP-binding_CS"/>
</dbReference>
<protein>
    <submittedName>
        <fullName evidence="5">Amino acid adenylation domain-containing protein</fullName>
    </submittedName>
</protein>
<dbReference type="SUPFAM" id="SSF56801">
    <property type="entry name" value="Acetyl-CoA synthetase-like"/>
    <property type="match status" value="1"/>
</dbReference>
<dbReference type="GO" id="GO:0043041">
    <property type="term" value="P:amino acid activation for nonribosomal peptide biosynthetic process"/>
    <property type="evidence" value="ECO:0007669"/>
    <property type="project" value="TreeGrafter"/>
</dbReference>
<dbReference type="InterPro" id="IPR036736">
    <property type="entry name" value="ACP-like_sf"/>
</dbReference>
<dbReference type="GO" id="GO:0031177">
    <property type="term" value="F:phosphopantetheine binding"/>
    <property type="evidence" value="ECO:0007669"/>
    <property type="project" value="TreeGrafter"/>
</dbReference>
<dbReference type="NCBIfam" id="TIGR01733">
    <property type="entry name" value="AA-adenyl-dom"/>
    <property type="match status" value="1"/>
</dbReference>
<dbReference type="Pfam" id="PF00550">
    <property type="entry name" value="PP-binding"/>
    <property type="match status" value="1"/>
</dbReference>
<dbReference type="AlphaFoldDB" id="A0A940WKM6"/>
<dbReference type="InterPro" id="IPR010071">
    <property type="entry name" value="AA_adenyl_dom"/>
</dbReference>
<evidence type="ECO:0000313" key="6">
    <source>
        <dbReference type="Proteomes" id="UP000674234"/>
    </source>
</evidence>
<organism evidence="5 6">
    <name type="scientific">Microbispora oryzae</name>
    <dbReference type="NCBI Taxonomy" id="2806554"/>
    <lineage>
        <taxon>Bacteria</taxon>
        <taxon>Bacillati</taxon>
        <taxon>Actinomycetota</taxon>
        <taxon>Actinomycetes</taxon>
        <taxon>Streptosporangiales</taxon>
        <taxon>Streptosporangiaceae</taxon>
        <taxon>Microbispora</taxon>
    </lineage>
</organism>
<dbReference type="RefSeq" id="WP_210154515.1">
    <property type="nucleotide sequence ID" value="NZ_JAFCNB010000002.1"/>
</dbReference>
<keyword evidence="6" id="KW-1185">Reference proteome</keyword>
<name>A0A940WKM6_9ACTN</name>